<sequence>MAEAKSNSSKIFVLYGQSVINLFNTERADVDTCLLPIVRYNDSVDEERCAQFMAKAPSDELEEVQEAIKTLRNHLQDERHLTNDYHDDSESANAHTPFLNAYSDFKIAVRAGREEGMESNPFYHLLRAILRLNLIAIKKEVGYRLASTEGAQQVEPIPITPPPQIIWSRENRGASLLIRVSLTIKWFLIGLKMPLAALLFVFSSFTTFRGVSEVLQLPVSEQLFGALFIGEEGQNLRYLLGIVAGTVLSAAILGFKNRIFQAMAECGSVLKGVRNVFLYSPRFILLASLLTAVSIWTNYDGIVSVFSKQGDLANQATLIRSRVDAVLGKVGFGNPDRPQSLTGLQLSLELTARQAILSFNKLPEDELSGLASSSDPRKGPRYWAKHFIVYGGFQQGVMDLPSVYRNTTAARQVNDMLLSSGLDLSQPFENKIQRLVDRYAENLEQTRSEVNKLTKQLDSMMTLKSYEFDEVARLMALEHYDVNNLVRRITSHLERSKNLYDSVAAELNAIISTHVRVLEQVDKFGAARRDSYRISANVDVRPIEGIEALKKGVIPAATHKGLDELKRFLEEEHGLAMATFILTVILCLAISIDLADLLFFALFTARLGREDAKELNARQEDLLNWQKETATQLQSLFKTGEPVRIATNWLPTPSTISLRDVIFRCAQRWAPQTHHPQTLHPFRRFRYWMFGLFTSVRIEQIAIYNAWAELIEDLSNHRNKTNCVWNALFPGFTIETVADENRMLYEVQLSIESGIEETKENFSKFCQYVTKVTASPPTIEFRDLFQPPAQQRALLESVKKTAQKSTDEVITGDGFEEEKHDERPARSSRNRLALSAKSVRKTNSSLRSAKTPKQLLMLRLLTRTLYHKLFIVSFAQAPEPSLRFTRFDWVKSIVISTSESQTKLLAIKNALPEARIALDEIPQLRDKIIPETLNQLEGISETWGKTLRLSLRQYSVVLNHIEEESKRIIGIGKNCQSTDVVDISDNDYKHIETIMYDEKTASFTLLEQFREIQRLVLDAHQHATTEIQVKSKTREFVQEIHEIAMGVKRDLMHLKMNSVSSGRGGRWESMSGAQLHTQIENEVDQITRVTNELNESPTSDEGPEHTLQQLSQLHNRIKQLKSKVEDARMSVDVSLHFEPGTRVTRQNETPSALEASSADGQEIDHFEFAASAEPTAQTAPPLSHAPDSLENPTNPREMIPAPQPETIDRPSAPPTVQHLDSPQSEPPMSAQLEALDLPPELAGLFNAPQSAPSLAEARAPQPLAPSPQEIHPRYGQQVVRSTRNITPRKTVAPRSRNTMFQAPGAPESLTRASEPQYSGRQAERSAHVSQAELITEEGWVLQGETEDISITGVQMVIHNGQHGLQANAHGVFHLSRFIDEPGFPCRIVRVQGNHVMLTITEDTSRFGLLVMQEIFNQFTF</sequence>
<feature type="region of interest" description="Disordered" evidence="2">
    <location>
        <begin position="1139"/>
        <end position="1158"/>
    </location>
</feature>
<feature type="region of interest" description="Disordered" evidence="2">
    <location>
        <begin position="1298"/>
        <end position="1325"/>
    </location>
</feature>
<reference evidence="4 5" key="1">
    <citation type="journal article" date="2016" name="BMC Genomics">
        <title>Combined genomic and structural analyses of a cultured magnetotactic bacterium reveals its niche adaptation to a dynamic environment.</title>
        <authorList>
            <person name="Araujo A.C."/>
            <person name="Morillo V."/>
            <person name="Cypriano J."/>
            <person name="Teixeira L.C."/>
            <person name="Leao P."/>
            <person name="Lyra S."/>
            <person name="Almeida L.G."/>
            <person name="Bazylinski D.A."/>
            <person name="Vasconcellos A.T."/>
            <person name="Abreu F."/>
            <person name="Lins U."/>
        </authorList>
    </citation>
    <scope>NUCLEOTIDE SEQUENCE [LARGE SCALE GENOMIC DNA]</scope>
    <source>
        <strain evidence="4 5">IT-1</strain>
    </source>
</reference>
<evidence type="ECO:0000256" key="3">
    <source>
        <dbReference type="SAM" id="Phobius"/>
    </source>
</evidence>
<evidence type="ECO:0000313" key="4">
    <source>
        <dbReference type="EMBL" id="OSM08621.1"/>
    </source>
</evidence>
<dbReference type="OrthoDB" id="9818468at2"/>
<feature type="transmembrane region" description="Helical" evidence="3">
    <location>
        <begin position="186"/>
        <end position="208"/>
    </location>
</feature>
<gene>
    <name evidence="4" type="ORF">MAIT1_02773</name>
</gene>
<keyword evidence="3" id="KW-0472">Membrane</keyword>
<feature type="transmembrane region" description="Helical" evidence="3">
    <location>
        <begin position="236"/>
        <end position="255"/>
    </location>
</feature>
<dbReference type="EMBL" id="LVJN01000004">
    <property type="protein sequence ID" value="OSM08621.1"/>
    <property type="molecule type" value="Genomic_DNA"/>
</dbReference>
<dbReference type="RefSeq" id="WP_143814564.1">
    <property type="nucleotide sequence ID" value="NZ_LVJN01000004.1"/>
</dbReference>
<evidence type="ECO:0000256" key="1">
    <source>
        <dbReference type="SAM" id="Coils"/>
    </source>
</evidence>
<comment type="caution">
    <text evidence="4">The sequence shown here is derived from an EMBL/GenBank/DDBJ whole genome shotgun (WGS) entry which is preliminary data.</text>
</comment>
<dbReference type="Gene3D" id="2.40.10.220">
    <property type="entry name" value="predicted glycosyltransferase like domains"/>
    <property type="match status" value="1"/>
</dbReference>
<feature type="region of interest" description="Disordered" evidence="2">
    <location>
        <begin position="1174"/>
        <end position="1228"/>
    </location>
</feature>
<dbReference type="Proteomes" id="UP000194003">
    <property type="component" value="Unassembled WGS sequence"/>
</dbReference>
<accession>A0A1Y2KA29</accession>
<evidence type="ECO:0000313" key="5">
    <source>
        <dbReference type="Proteomes" id="UP000194003"/>
    </source>
</evidence>
<dbReference type="STRING" id="1434232.MAIT1_02773"/>
<evidence type="ECO:0000256" key="2">
    <source>
        <dbReference type="SAM" id="MobiDB-lite"/>
    </source>
</evidence>
<keyword evidence="3" id="KW-0812">Transmembrane</keyword>
<keyword evidence="3" id="KW-1133">Transmembrane helix</keyword>
<feature type="compositionally biased region" description="Polar residues" evidence="2">
    <location>
        <begin position="1310"/>
        <end position="1319"/>
    </location>
</feature>
<protein>
    <submittedName>
        <fullName evidence="4">Putative type IV pilus assembly PilZ</fullName>
    </submittedName>
</protein>
<feature type="region of interest" description="Disordered" evidence="2">
    <location>
        <begin position="811"/>
        <end position="834"/>
    </location>
</feature>
<keyword evidence="5" id="KW-1185">Reference proteome</keyword>
<name>A0A1Y2KA29_9PROT</name>
<organism evidence="4 5">
    <name type="scientific">Magnetofaba australis IT-1</name>
    <dbReference type="NCBI Taxonomy" id="1434232"/>
    <lineage>
        <taxon>Bacteria</taxon>
        <taxon>Pseudomonadati</taxon>
        <taxon>Pseudomonadota</taxon>
        <taxon>Magnetococcia</taxon>
        <taxon>Magnetococcales</taxon>
        <taxon>Magnetococcaceae</taxon>
        <taxon>Magnetofaba</taxon>
    </lineage>
</organism>
<proteinExistence type="predicted"/>
<feature type="coiled-coil region" evidence="1">
    <location>
        <begin position="429"/>
        <end position="463"/>
    </location>
</feature>
<feature type="transmembrane region" description="Helical" evidence="3">
    <location>
        <begin position="276"/>
        <end position="299"/>
    </location>
</feature>
<keyword evidence="1" id="KW-0175">Coiled coil</keyword>